<evidence type="ECO:0000256" key="2">
    <source>
        <dbReference type="ARBA" id="ARBA00022777"/>
    </source>
</evidence>
<sequence>MTSPALEPPARPTDLGALTGVRSGKRSFYPAYVRSMERLERAVEALDRISQALVRSSEGPRALVEAVVHAAADHLHARWLLLAVADGTLPAVRPRFLLRDGDRLIDDEALLPAEAREHLAVVRDRPWEVGRAHTGDGWVRAPMFLDGEPVGGIVARPGPGLEVAATDLAILRVLANQAAVALYNSFLYESARRLRGRTERLTEAAARQARDLAARNAELAEAQRRLVDAMHRQALDDERHRIARELHDTVAQHVLSAGMTIEVCRADLERMGPEAQEVARRLAPAKDLTRIAVERLRGAIYALHNTSDEPAGPLPEMLRRLSTVHLKTDLTVEVVVRGRQVPLPAEAERSLLRLVGEALFNTAAHAHATRARVLLVYRPDAVTVTVSDDGDGDPAAVRRLLRLAQTTDLAGRHRGLVNMQTRAEQLGGTLAIRRSRLGGIAVRVRIPLPIQGRDRNGVAPNDRG</sequence>
<dbReference type="GO" id="GO:0016020">
    <property type="term" value="C:membrane"/>
    <property type="evidence" value="ECO:0007669"/>
    <property type="project" value="InterPro"/>
</dbReference>
<dbReference type="RefSeq" id="WP_142259571.1">
    <property type="nucleotide sequence ID" value="NZ_BMPV01000001.1"/>
</dbReference>
<evidence type="ECO:0000313" key="7">
    <source>
        <dbReference type="Proteomes" id="UP000319213"/>
    </source>
</evidence>
<dbReference type="Gene3D" id="3.30.450.40">
    <property type="match status" value="1"/>
</dbReference>
<dbReference type="InterPro" id="IPR029016">
    <property type="entry name" value="GAF-like_dom_sf"/>
</dbReference>
<dbReference type="Gene3D" id="1.20.5.1930">
    <property type="match status" value="1"/>
</dbReference>
<accession>A0A543IYC6</accession>
<comment type="caution">
    <text evidence="6">The sequence shown here is derived from an EMBL/GenBank/DDBJ whole genome shotgun (WGS) entry which is preliminary data.</text>
</comment>
<protein>
    <submittedName>
        <fullName evidence="6">Signal transduction histidine kinase</fullName>
    </submittedName>
</protein>
<keyword evidence="2 6" id="KW-0418">Kinase</keyword>
<keyword evidence="4" id="KW-0175">Coiled coil</keyword>
<dbReference type="SUPFAM" id="SSF55874">
    <property type="entry name" value="ATPase domain of HSP90 chaperone/DNA topoisomerase II/histidine kinase"/>
    <property type="match status" value="1"/>
</dbReference>
<evidence type="ECO:0000256" key="1">
    <source>
        <dbReference type="ARBA" id="ARBA00022679"/>
    </source>
</evidence>
<dbReference type="NCBIfam" id="NF047786">
    <property type="entry name" value="his_kin_MadS"/>
    <property type="match status" value="1"/>
</dbReference>
<proteinExistence type="predicted"/>
<keyword evidence="7" id="KW-1185">Reference proteome</keyword>
<dbReference type="SUPFAM" id="SSF55781">
    <property type="entry name" value="GAF domain-like"/>
    <property type="match status" value="1"/>
</dbReference>
<dbReference type="PANTHER" id="PTHR24421">
    <property type="entry name" value="NITRATE/NITRITE SENSOR PROTEIN NARX-RELATED"/>
    <property type="match status" value="1"/>
</dbReference>
<evidence type="ECO:0000256" key="3">
    <source>
        <dbReference type="ARBA" id="ARBA00023012"/>
    </source>
</evidence>
<dbReference type="InterPro" id="IPR036890">
    <property type="entry name" value="HATPase_C_sf"/>
</dbReference>
<evidence type="ECO:0000313" key="6">
    <source>
        <dbReference type="EMBL" id="TQM75574.1"/>
    </source>
</evidence>
<dbReference type="Pfam" id="PF02518">
    <property type="entry name" value="HATPase_c"/>
    <property type="match status" value="1"/>
</dbReference>
<keyword evidence="1" id="KW-0808">Transferase</keyword>
<evidence type="ECO:0000259" key="5">
    <source>
        <dbReference type="SMART" id="SM00387"/>
    </source>
</evidence>
<dbReference type="GO" id="GO:0000155">
    <property type="term" value="F:phosphorelay sensor kinase activity"/>
    <property type="evidence" value="ECO:0007669"/>
    <property type="project" value="InterPro"/>
</dbReference>
<dbReference type="Pfam" id="PF07730">
    <property type="entry name" value="HisKA_3"/>
    <property type="match status" value="1"/>
</dbReference>
<dbReference type="InterPro" id="IPR003594">
    <property type="entry name" value="HATPase_dom"/>
</dbReference>
<dbReference type="SMART" id="SM00387">
    <property type="entry name" value="HATPase_c"/>
    <property type="match status" value="1"/>
</dbReference>
<dbReference type="Gene3D" id="3.30.565.10">
    <property type="entry name" value="Histidine kinase-like ATPase, C-terminal domain"/>
    <property type="match status" value="1"/>
</dbReference>
<feature type="domain" description="Histidine kinase/HSP90-like ATPase" evidence="5">
    <location>
        <begin position="346"/>
        <end position="450"/>
    </location>
</feature>
<dbReference type="GO" id="GO:0046983">
    <property type="term" value="F:protein dimerization activity"/>
    <property type="evidence" value="ECO:0007669"/>
    <property type="project" value="InterPro"/>
</dbReference>
<name>A0A543IYC6_9ACTN</name>
<dbReference type="Proteomes" id="UP000319213">
    <property type="component" value="Unassembled WGS sequence"/>
</dbReference>
<dbReference type="EMBL" id="VFPQ01000001">
    <property type="protein sequence ID" value="TQM75574.1"/>
    <property type="molecule type" value="Genomic_DNA"/>
</dbReference>
<evidence type="ECO:0000256" key="4">
    <source>
        <dbReference type="SAM" id="Coils"/>
    </source>
</evidence>
<dbReference type="CDD" id="cd16917">
    <property type="entry name" value="HATPase_UhpB-NarQ-NarX-like"/>
    <property type="match status" value="1"/>
</dbReference>
<dbReference type="InterPro" id="IPR050482">
    <property type="entry name" value="Sensor_HK_TwoCompSys"/>
</dbReference>
<dbReference type="OrthoDB" id="144293at2"/>
<gene>
    <name evidence="6" type="ORF">FHX40_2286</name>
</gene>
<feature type="coiled-coil region" evidence="4">
    <location>
        <begin position="205"/>
        <end position="232"/>
    </location>
</feature>
<dbReference type="AlphaFoldDB" id="A0A543IYC6"/>
<keyword evidence="3" id="KW-0902">Two-component regulatory system</keyword>
<dbReference type="InterPro" id="IPR011712">
    <property type="entry name" value="Sig_transdc_His_kin_sub3_dim/P"/>
</dbReference>
<reference evidence="6 7" key="1">
    <citation type="submission" date="2019-06" db="EMBL/GenBank/DDBJ databases">
        <title>Sequencing the genomes of 1000 actinobacteria strains.</title>
        <authorList>
            <person name="Klenk H.-P."/>
        </authorList>
    </citation>
    <scope>NUCLEOTIDE SEQUENCE [LARGE SCALE GENOMIC DNA]</scope>
    <source>
        <strain evidence="6 7">DSM 43186</strain>
    </source>
</reference>
<organism evidence="6 7">
    <name type="scientific">Thermopolyspora flexuosa</name>
    <dbReference type="NCBI Taxonomy" id="103836"/>
    <lineage>
        <taxon>Bacteria</taxon>
        <taxon>Bacillati</taxon>
        <taxon>Actinomycetota</taxon>
        <taxon>Actinomycetes</taxon>
        <taxon>Streptosporangiales</taxon>
        <taxon>Streptosporangiaceae</taxon>
        <taxon>Thermopolyspora</taxon>
    </lineage>
</organism>